<evidence type="ECO:0000256" key="7">
    <source>
        <dbReference type="ARBA" id="ARBA00022630"/>
    </source>
</evidence>
<evidence type="ECO:0000256" key="16">
    <source>
        <dbReference type="ARBA" id="ARBA00056398"/>
    </source>
</evidence>
<evidence type="ECO:0000256" key="11">
    <source>
        <dbReference type="ARBA" id="ARBA00023002"/>
    </source>
</evidence>
<dbReference type="Pfam" id="PF00970">
    <property type="entry name" value="FAD_binding_6"/>
    <property type="match status" value="1"/>
</dbReference>
<dbReference type="SUPFAM" id="SSF63380">
    <property type="entry name" value="Riboflavin synthase domain-like"/>
    <property type="match status" value="1"/>
</dbReference>
<keyword evidence="20" id="KW-1185">Reference proteome</keyword>
<comment type="catalytic activity">
    <reaction evidence="15">
        <text>2 nitric oxide + NADPH + 2 O2 = 2 nitrate + NADP(+) + H(+)</text>
        <dbReference type="Rhea" id="RHEA:19465"/>
        <dbReference type="ChEBI" id="CHEBI:15378"/>
        <dbReference type="ChEBI" id="CHEBI:15379"/>
        <dbReference type="ChEBI" id="CHEBI:16480"/>
        <dbReference type="ChEBI" id="CHEBI:17632"/>
        <dbReference type="ChEBI" id="CHEBI:57783"/>
        <dbReference type="ChEBI" id="CHEBI:58349"/>
        <dbReference type="EC" id="1.14.12.17"/>
    </reaction>
</comment>
<evidence type="ECO:0000256" key="15">
    <source>
        <dbReference type="ARBA" id="ARBA00049433"/>
    </source>
</evidence>
<evidence type="ECO:0000256" key="1">
    <source>
        <dbReference type="ARBA" id="ARBA00001970"/>
    </source>
</evidence>
<keyword evidence="8" id="KW-0479">Metal-binding</keyword>
<evidence type="ECO:0000256" key="12">
    <source>
        <dbReference type="ARBA" id="ARBA00023004"/>
    </source>
</evidence>
<keyword evidence="10" id="KW-0521">NADP</keyword>
<keyword evidence="5" id="KW-0216">Detoxification</keyword>
<evidence type="ECO:0000256" key="6">
    <source>
        <dbReference type="ARBA" id="ARBA00022617"/>
    </source>
</evidence>
<dbReference type="EC" id="1.14.12.17" evidence="4"/>
<evidence type="ECO:0000256" key="4">
    <source>
        <dbReference type="ARBA" id="ARBA00012229"/>
    </source>
</evidence>
<evidence type="ECO:0000256" key="14">
    <source>
        <dbReference type="ARBA" id="ARBA00048649"/>
    </source>
</evidence>
<evidence type="ECO:0000313" key="19">
    <source>
        <dbReference type="EMBL" id="KAF2224780.1"/>
    </source>
</evidence>
<comment type="catalytic activity">
    <reaction evidence="14">
        <text>2 nitric oxide + NADH + 2 O2 = 2 nitrate + NAD(+) + H(+)</text>
        <dbReference type="Rhea" id="RHEA:19469"/>
        <dbReference type="ChEBI" id="CHEBI:15378"/>
        <dbReference type="ChEBI" id="CHEBI:15379"/>
        <dbReference type="ChEBI" id="CHEBI:16480"/>
        <dbReference type="ChEBI" id="CHEBI:17632"/>
        <dbReference type="ChEBI" id="CHEBI:57540"/>
        <dbReference type="ChEBI" id="CHEBI:57945"/>
        <dbReference type="EC" id="1.14.12.17"/>
    </reaction>
</comment>
<dbReference type="InterPro" id="IPR000971">
    <property type="entry name" value="Globin"/>
</dbReference>
<dbReference type="GO" id="GO:0008941">
    <property type="term" value="F:nitric oxide dioxygenase NAD(P)H activity"/>
    <property type="evidence" value="ECO:0007669"/>
    <property type="project" value="UniProtKB-EC"/>
</dbReference>
<dbReference type="Gene3D" id="2.40.30.10">
    <property type="entry name" value="Translation factors"/>
    <property type="match status" value="1"/>
</dbReference>
<dbReference type="PANTHER" id="PTHR43396">
    <property type="entry name" value="FLAVOHEMOPROTEIN"/>
    <property type="match status" value="1"/>
</dbReference>
<keyword evidence="13" id="KW-0520">NAD</keyword>
<dbReference type="GO" id="GO:0009636">
    <property type="term" value="P:response to toxic substance"/>
    <property type="evidence" value="ECO:0007669"/>
    <property type="project" value="UniProtKB-KW"/>
</dbReference>
<dbReference type="PANTHER" id="PTHR43396:SF3">
    <property type="entry name" value="FLAVOHEMOPROTEIN"/>
    <property type="match status" value="1"/>
</dbReference>
<dbReference type="GO" id="GO:0071949">
    <property type="term" value="F:FAD binding"/>
    <property type="evidence" value="ECO:0007669"/>
    <property type="project" value="TreeGrafter"/>
</dbReference>
<protein>
    <recommendedName>
        <fullName evidence="4">nitric oxide dioxygenase</fullName>
        <ecNumber evidence="4">1.14.12.17</ecNumber>
    </recommendedName>
</protein>
<name>A0A6A6GH57_9PEZI</name>
<dbReference type="CDD" id="cd08922">
    <property type="entry name" value="FHb-globin"/>
    <property type="match status" value="1"/>
</dbReference>
<evidence type="ECO:0000256" key="10">
    <source>
        <dbReference type="ARBA" id="ARBA00022857"/>
    </source>
</evidence>
<dbReference type="GO" id="GO:0020037">
    <property type="term" value="F:heme binding"/>
    <property type="evidence" value="ECO:0007669"/>
    <property type="project" value="InterPro"/>
</dbReference>
<dbReference type="Pfam" id="PF00042">
    <property type="entry name" value="Globin"/>
    <property type="match status" value="1"/>
</dbReference>
<keyword evidence="6" id="KW-0349">Heme</keyword>
<comment type="function">
    <text evidence="16">In the presence of oxygen and NADH, it has NADH oxidase activity, which leads to the generation of superoxide and H(2)O(2). Under anaerobic conditions, it also exhibits nitric oxide reductase and FAD reductase activities. However, all these reactions are much lower than NOD activity.</text>
</comment>
<dbReference type="InterPro" id="IPR017927">
    <property type="entry name" value="FAD-bd_FR_type"/>
</dbReference>
<sequence length="416" mass="45844">MPLTESQTSLVQSSLPVLRSHGPAVTKTFYNLLLNENPSLRNTFNITNQRSGTQPLALASVLAAYAEHITAPAALGPAVESINHRHASLGVTAGQYDVVGAYLLRAMGDELGDGFTEELKGAWAAAYGELAAMMIAAEGKLYEAAQRQKWTGSKEGDFRRCKVIEKVHEGGEVMSLRFWPVGWEGSELPDYKPGQYVSVKVRIEKAGVEQIRQYTLSDSPENAKKQGYRITPKKIGMVSGVLHELEVGDEVEVSFPRGVFFFEEEEKLVQGKKEEPVVLISAGIGLTPMVSILSSLLPGQEERDRKISWIHSSRSVTDRPFQGLVEGLGKQHPRLRSKVFVTGPIKDEKLGEELEGRIQLEKLDKEEDLYLDNSKALYFLCGPDKFMESIAKALKSLGVSQERIKAEVFGVGNPTI</sequence>
<evidence type="ECO:0000313" key="20">
    <source>
        <dbReference type="Proteomes" id="UP000799538"/>
    </source>
</evidence>
<evidence type="ECO:0000256" key="13">
    <source>
        <dbReference type="ARBA" id="ARBA00023027"/>
    </source>
</evidence>
<dbReference type="InterPro" id="IPR001433">
    <property type="entry name" value="OxRdtase_FAD/NAD-bd"/>
</dbReference>
<dbReference type="PRINTS" id="PR00188">
    <property type="entry name" value="PLANTGLOBIN"/>
</dbReference>
<dbReference type="GO" id="GO:0071500">
    <property type="term" value="P:cellular response to nitrosative stress"/>
    <property type="evidence" value="ECO:0007669"/>
    <property type="project" value="TreeGrafter"/>
</dbReference>
<evidence type="ECO:0000256" key="9">
    <source>
        <dbReference type="ARBA" id="ARBA00022827"/>
    </source>
</evidence>
<evidence type="ECO:0000256" key="2">
    <source>
        <dbReference type="ARBA" id="ARBA00001974"/>
    </source>
</evidence>
<keyword evidence="9" id="KW-0274">FAD</keyword>
<dbReference type="GO" id="GO:0019825">
    <property type="term" value="F:oxygen binding"/>
    <property type="evidence" value="ECO:0007669"/>
    <property type="project" value="InterPro"/>
</dbReference>
<evidence type="ECO:0000256" key="8">
    <source>
        <dbReference type="ARBA" id="ARBA00022723"/>
    </source>
</evidence>
<dbReference type="FunFam" id="1.10.490.10:FF:000003">
    <property type="entry name" value="Flavohemoprotein"/>
    <property type="match status" value="1"/>
</dbReference>
<evidence type="ECO:0000256" key="3">
    <source>
        <dbReference type="ARBA" id="ARBA00006401"/>
    </source>
</evidence>
<dbReference type="Pfam" id="PF00175">
    <property type="entry name" value="NAD_binding_1"/>
    <property type="match status" value="1"/>
</dbReference>
<evidence type="ECO:0000256" key="5">
    <source>
        <dbReference type="ARBA" id="ARBA00022575"/>
    </source>
</evidence>
<dbReference type="SUPFAM" id="SSF52343">
    <property type="entry name" value="Ferredoxin reductase-like, C-terminal NADP-linked domain"/>
    <property type="match status" value="1"/>
</dbReference>
<feature type="domain" description="FAD-binding FR-type" evidence="18">
    <location>
        <begin position="156"/>
        <end position="263"/>
    </location>
</feature>
<organism evidence="19 20">
    <name type="scientific">Elsinoe ampelina</name>
    <dbReference type="NCBI Taxonomy" id="302913"/>
    <lineage>
        <taxon>Eukaryota</taxon>
        <taxon>Fungi</taxon>
        <taxon>Dikarya</taxon>
        <taxon>Ascomycota</taxon>
        <taxon>Pezizomycotina</taxon>
        <taxon>Dothideomycetes</taxon>
        <taxon>Dothideomycetidae</taxon>
        <taxon>Myriangiales</taxon>
        <taxon>Elsinoaceae</taxon>
        <taxon>Elsinoe</taxon>
    </lineage>
</organism>
<feature type="domain" description="Globin" evidence="17">
    <location>
        <begin position="2"/>
        <end position="139"/>
    </location>
</feature>
<dbReference type="InterPro" id="IPR008333">
    <property type="entry name" value="Cbr1-like_FAD-bd_dom"/>
</dbReference>
<dbReference type="PROSITE" id="PS51384">
    <property type="entry name" value="FAD_FR"/>
    <property type="match status" value="1"/>
</dbReference>
<comment type="similarity">
    <text evidence="3">In the C-terminal section; belongs to the flavoprotein pyridine nucleotide cytochrome reductase family.</text>
</comment>
<dbReference type="Proteomes" id="UP000799538">
    <property type="component" value="Unassembled WGS sequence"/>
</dbReference>
<accession>A0A6A6GH57</accession>
<keyword evidence="7" id="KW-0285">Flavoprotein</keyword>
<comment type="cofactor">
    <cofactor evidence="1">
        <name>heme b</name>
        <dbReference type="ChEBI" id="CHEBI:60344"/>
    </cofactor>
</comment>
<keyword evidence="12" id="KW-0408">Iron</keyword>
<dbReference type="OrthoDB" id="436496at2759"/>
<dbReference type="Gene3D" id="1.10.490.10">
    <property type="entry name" value="Globins"/>
    <property type="match status" value="1"/>
</dbReference>
<evidence type="ECO:0000259" key="17">
    <source>
        <dbReference type="PROSITE" id="PS01033"/>
    </source>
</evidence>
<dbReference type="Gene3D" id="3.40.50.80">
    <property type="entry name" value="Nucleotide-binding domain of ferredoxin-NADP reductase (FNR) module"/>
    <property type="match status" value="1"/>
</dbReference>
<dbReference type="EMBL" id="ML992504">
    <property type="protein sequence ID" value="KAF2224780.1"/>
    <property type="molecule type" value="Genomic_DNA"/>
</dbReference>
<dbReference type="InterPro" id="IPR039261">
    <property type="entry name" value="FNR_nucleotide-bd"/>
</dbReference>
<keyword evidence="11" id="KW-0560">Oxidoreductase</keyword>
<dbReference type="CDD" id="cd06184">
    <property type="entry name" value="flavohem_like_fad_nad_binding"/>
    <property type="match status" value="1"/>
</dbReference>
<comment type="cofactor">
    <cofactor evidence="2">
        <name>FAD</name>
        <dbReference type="ChEBI" id="CHEBI:57692"/>
    </cofactor>
</comment>
<dbReference type="GO" id="GO:0046872">
    <property type="term" value="F:metal ion binding"/>
    <property type="evidence" value="ECO:0007669"/>
    <property type="project" value="UniProtKB-KW"/>
</dbReference>
<proteinExistence type="inferred from homology"/>
<dbReference type="InterPro" id="IPR009050">
    <property type="entry name" value="Globin-like_sf"/>
</dbReference>
<dbReference type="PROSITE" id="PS01033">
    <property type="entry name" value="GLOBIN"/>
    <property type="match status" value="1"/>
</dbReference>
<dbReference type="InterPro" id="IPR017938">
    <property type="entry name" value="Riboflavin_synthase-like_b-brl"/>
</dbReference>
<gene>
    <name evidence="19" type="ORF">BDZ85DRAFT_259076</name>
</gene>
<evidence type="ECO:0000259" key="18">
    <source>
        <dbReference type="PROSITE" id="PS51384"/>
    </source>
</evidence>
<reference evidence="20" key="1">
    <citation type="journal article" date="2020" name="Stud. Mycol.">
        <title>101 Dothideomycetes genomes: A test case for predicting lifestyles and emergence of pathogens.</title>
        <authorList>
            <person name="Haridas S."/>
            <person name="Albert R."/>
            <person name="Binder M."/>
            <person name="Bloem J."/>
            <person name="LaButti K."/>
            <person name="Salamov A."/>
            <person name="Andreopoulos B."/>
            <person name="Baker S."/>
            <person name="Barry K."/>
            <person name="Bills G."/>
            <person name="Bluhm B."/>
            <person name="Cannon C."/>
            <person name="Castanera R."/>
            <person name="Culley D."/>
            <person name="Daum C."/>
            <person name="Ezra D."/>
            <person name="Gonzalez J."/>
            <person name="Henrissat B."/>
            <person name="Kuo A."/>
            <person name="Liang C."/>
            <person name="Lipzen A."/>
            <person name="Lutzoni F."/>
            <person name="Magnuson J."/>
            <person name="Mondo S."/>
            <person name="Nolan M."/>
            <person name="Ohm R."/>
            <person name="Pangilinan J."/>
            <person name="Park H.-J."/>
            <person name="Ramirez L."/>
            <person name="Alfaro M."/>
            <person name="Sun H."/>
            <person name="Tritt A."/>
            <person name="Yoshinaga Y."/>
            <person name="Zwiers L.-H."/>
            <person name="Turgeon B."/>
            <person name="Goodwin S."/>
            <person name="Spatafora J."/>
            <person name="Crous P."/>
            <person name="Grigoriev I."/>
        </authorList>
    </citation>
    <scope>NUCLEOTIDE SEQUENCE [LARGE SCALE GENOMIC DNA]</scope>
    <source>
        <strain evidence="20">CECT 20119</strain>
    </source>
</reference>
<dbReference type="AlphaFoldDB" id="A0A6A6GH57"/>
<dbReference type="SUPFAM" id="SSF46458">
    <property type="entry name" value="Globin-like"/>
    <property type="match status" value="1"/>
</dbReference>
<dbReference type="GO" id="GO:0046210">
    <property type="term" value="P:nitric oxide catabolic process"/>
    <property type="evidence" value="ECO:0007669"/>
    <property type="project" value="TreeGrafter"/>
</dbReference>
<dbReference type="InterPro" id="IPR012292">
    <property type="entry name" value="Globin/Proto"/>
</dbReference>
<dbReference type="FunFam" id="3.40.50.80:FF:000010">
    <property type="entry name" value="Flavohemoprotein"/>
    <property type="match status" value="1"/>
</dbReference>